<sequence>MSVAMSAVSVAAVVESFDYPVTGPVAGQSGGTGLSGSWSLTTIGSTEVKAGNTYTDSLGASLLVSGGSADLITDNTTARLSRSLETPYTSGIVYGSILINHFVETSSLDAGFAVGNVGLYWRGWSSNWVLGEGGNNFSTVPKPAEGDVDLMVFAIDIDNDTLSVWKNPDLGIEDTPDYTTSIDPVTSIDSLEIWQQGADENNHPQQTVLFDEFRLGTSFAEVTPIPEPTTALLGFVGLLTCFSRRRK</sequence>
<dbReference type="Proteomes" id="UP000644507">
    <property type="component" value="Unassembled WGS sequence"/>
</dbReference>
<dbReference type="AlphaFoldDB" id="A0A918TCR7"/>
<reference evidence="1" key="1">
    <citation type="journal article" date="2014" name="Int. J. Syst. Evol. Microbiol.">
        <title>Complete genome sequence of Corynebacterium casei LMG S-19264T (=DSM 44701T), isolated from a smear-ripened cheese.</title>
        <authorList>
            <consortium name="US DOE Joint Genome Institute (JGI-PGF)"/>
            <person name="Walter F."/>
            <person name="Albersmeier A."/>
            <person name="Kalinowski J."/>
            <person name="Ruckert C."/>
        </authorList>
    </citation>
    <scope>NUCLEOTIDE SEQUENCE</scope>
    <source>
        <strain evidence="1">KCTC 12988</strain>
    </source>
</reference>
<name>A0A918TCR7_9BACT</name>
<evidence type="ECO:0000313" key="2">
    <source>
        <dbReference type="Proteomes" id="UP000644507"/>
    </source>
</evidence>
<evidence type="ECO:0000313" key="1">
    <source>
        <dbReference type="EMBL" id="GHC41815.1"/>
    </source>
</evidence>
<comment type="caution">
    <text evidence="1">The sequence shown here is derived from an EMBL/GenBank/DDBJ whole genome shotgun (WGS) entry which is preliminary data.</text>
</comment>
<protein>
    <submittedName>
        <fullName evidence="1">Uncharacterized protein</fullName>
    </submittedName>
</protein>
<keyword evidence="2" id="KW-1185">Reference proteome</keyword>
<gene>
    <name evidence="1" type="ORF">GCM10007100_03350</name>
</gene>
<organism evidence="1 2">
    <name type="scientific">Roseibacillus persicicus</name>
    <dbReference type="NCBI Taxonomy" id="454148"/>
    <lineage>
        <taxon>Bacteria</taxon>
        <taxon>Pseudomonadati</taxon>
        <taxon>Verrucomicrobiota</taxon>
        <taxon>Verrucomicrobiia</taxon>
        <taxon>Verrucomicrobiales</taxon>
        <taxon>Verrucomicrobiaceae</taxon>
        <taxon>Roseibacillus</taxon>
    </lineage>
</organism>
<dbReference type="EMBL" id="BMXI01000001">
    <property type="protein sequence ID" value="GHC41815.1"/>
    <property type="molecule type" value="Genomic_DNA"/>
</dbReference>
<reference evidence="1" key="2">
    <citation type="submission" date="2020-09" db="EMBL/GenBank/DDBJ databases">
        <authorList>
            <person name="Sun Q."/>
            <person name="Kim S."/>
        </authorList>
    </citation>
    <scope>NUCLEOTIDE SEQUENCE</scope>
    <source>
        <strain evidence="1">KCTC 12988</strain>
    </source>
</reference>
<proteinExistence type="predicted"/>
<accession>A0A918TCR7</accession>